<evidence type="ECO:0000256" key="4">
    <source>
        <dbReference type="ARBA" id="ARBA00022695"/>
    </source>
</evidence>
<evidence type="ECO:0000256" key="10">
    <source>
        <dbReference type="ARBA" id="ARBA00023125"/>
    </source>
</evidence>
<dbReference type="InterPro" id="IPR036977">
    <property type="entry name" value="DNA_primase_Znf_CHC2"/>
</dbReference>
<organism evidence="17 18">
    <name type="scientific">Candidatus Lloydbacteria bacterium RIFCSPHIGHO2_02_FULL_54_17</name>
    <dbReference type="NCBI Taxonomy" id="1798664"/>
    <lineage>
        <taxon>Bacteria</taxon>
        <taxon>Candidatus Lloydiibacteriota</taxon>
    </lineage>
</organism>
<dbReference type="CDD" id="cd03364">
    <property type="entry name" value="TOPRIM_DnaG_primases"/>
    <property type="match status" value="1"/>
</dbReference>
<comment type="similarity">
    <text evidence="12 13">Belongs to the DnaG primase family.</text>
</comment>
<comment type="cofactor">
    <cofactor evidence="12 13 14">
        <name>Zn(2+)</name>
        <dbReference type="ChEBI" id="CHEBI:29105"/>
    </cofactor>
    <text evidence="12 13 14">Binds 1 zinc ion per monomer.</text>
</comment>
<dbReference type="Gene3D" id="3.90.580.10">
    <property type="entry name" value="Zinc finger, CHC2-type domain"/>
    <property type="match status" value="1"/>
</dbReference>
<keyword evidence="7 12" id="KW-0863">Zinc-finger</keyword>
<evidence type="ECO:0000256" key="6">
    <source>
        <dbReference type="ARBA" id="ARBA00022723"/>
    </source>
</evidence>
<evidence type="ECO:0000313" key="17">
    <source>
        <dbReference type="EMBL" id="OGZ12644.1"/>
    </source>
</evidence>
<dbReference type="InterPro" id="IPR050219">
    <property type="entry name" value="DnaG_primase"/>
</dbReference>
<dbReference type="SMART" id="SM00400">
    <property type="entry name" value="ZnF_CHCC"/>
    <property type="match status" value="1"/>
</dbReference>
<evidence type="ECO:0000256" key="7">
    <source>
        <dbReference type="ARBA" id="ARBA00022771"/>
    </source>
</evidence>
<sequence>MPTPVEQIKARLSIKDVVESYIKLTKAGGNYRALCPFHNEKTPSFNVSPSRDGYYCFGCNRGGDIFTFVQEIEGVDFIGALRILADRAGVELKRENIEAKSERERLLAVMEEATNFYEEHLEDNSAAKEYLIGRGLEAGTIRSFRIGYAPLDWRLLYEHLRAKKFLDGEIEKAGLTKKAEGKGYYDRFRGRIMFPIFDIGGRVVAFSGRVFGEQKTPDGSDVAKYINSPETSLYDKSATLFGYDRAKMAARKQNFAILVEGQMDLIMAHQAGTENTVAVSGTALTERHLALLKRLTDNLVFAFDADDAGLAATTRAFQIALSLGMSVRVAAIPEGKDPADYILKNKEGWSQVVADAKHIVDFYITALSAKGSDPRHFRKEVETKVLPLILAMQSKIEQAHFIVEVARKLGIPEAAVWDEVKRLSAVTSLLPPRSDPPAPDVARVPMRTRWQVAEEEIIAILLWQEGHKEPAFDVSELRTYYEKRMEEHGLTPHRPTEDDERILAIKAEHTYEHGPKLRESVEEMLDTLEQEVLKEKQAELMKKIVDAKLREAKEEETTLLREFQSITPRVIALEDRRLKRAQP</sequence>
<dbReference type="PANTHER" id="PTHR30313">
    <property type="entry name" value="DNA PRIMASE"/>
    <property type="match status" value="1"/>
</dbReference>
<dbReference type="Gene3D" id="3.90.980.10">
    <property type="entry name" value="DNA primase, catalytic core, N-terminal domain"/>
    <property type="match status" value="1"/>
</dbReference>
<dbReference type="Pfam" id="PF08275">
    <property type="entry name" value="DNAG_N"/>
    <property type="match status" value="1"/>
</dbReference>
<dbReference type="GO" id="GO:0006269">
    <property type="term" value="P:DNA replication, synthesis of primer"/>
    <property type="evidence" value="ECO:0007669"/>
    <property type="project" value="UniProtKB-UniRule"/>
</dbReference>
<dbReference type="EMBL" id="MHLO01000016">
    <property type="protein sequence ID" value="OGZ12644.1"/>
    <property type="molecule type" value="Genomic_DNA"/>
</dbReference>
<dbReference type="Gene3D" id="3.40.1360.10">
    <property type="match status" value="1"/>
</dbReference>
<keyword evidence="15" id="KW-0175">Coiled coil</keyword>
<evidence type="ECO:0000256" key="9">
    <source>
        <dbReference type="ARBA" id="ARBA00022842"/>
    </source>
</evidence>
<evidence type="ECO:0000256" key="15">
    <source>
        <dbReference type="SAM" id="Coils"/>
    </source>
</evidence>
<keyword evidence="1 12" id="KW-0240">DNA-directed RNA polymerase</keyword>
<dbReference type="STRING" id="1798664.A3C93_06060"/>
<dbReference type="PROSITE" id="PS50880">
    <property type="entry name" value="TOPRIM"/>
    <property type="match status" value="1"/>
</dbReference>
<dbReference type="GO" id="GO:0000428">
    <property type="term" value="C:DNA-directed RNA polymerase complex"/>
    <property type="evidence" value="ECO:0007669"/>
    <property type="project" value="UniProtKB-KW"/>
</dbReference>
<evidence type="ECO:0000313" key="18">
    <source>
        <dbReference type="Proteomes" id="UP000178636"/>
    </source>
</evidence>
<keyword evidence="2 12" id="KW-0639">Primosome</keyword>
<feature type="zinc finger region" description="CHC2-type" evidence="12 14">
    <location>
        <begin position="35"/>
        <end position="59"/>
    </location>
</feature>
<comment type="catalytic activity">
    <reaction evidence="12">
        <text>ssDNA + n NTP = ssDNA/pppN(pN)n-1 hybrid + (n-1) diphosphate.</text>
        <dbReference type="EC" id="2.7.7.101"/>
    </reaction>
</comment>
<evidence type="ECO:0000256" key="3">
    <source>
        <dbReference type="ARBA" id="ARBA00022679"/>
    </source>
</evidence>
<dbReference type="InterPro" id="IPR030846">
    <property type="entry name" value="DnaG_bac"/>
</dbReference>
<evidence type="ECO:0000256" key="1">
    <source>
        <dbReference type="ARBA" id="ARBA00022478"/>
    </source>
</evidence>
<dbReference type="InterPro" id="IPR037068">
    <property type="entry name" value="DNA_primase_core_N_sf"/>
</dbReference>
<keyword evidence="4 12" id="KW-0548">Nucleotidyltransferase</keyword>
<keyword evidence="11 12" id="KW-0804">Transcription</keyword>
<evidence type="ECO:0000256" key="14">
    <source>
        <dbReference type="PIRSR" id="PIRSR002811-1"/>
    </source>
</evidence>
<keyword evidence="3 12" id="KW-0808">Transferase</keyword>
<dbReference type="PANTHER" id="PTHR30313:SF2">
    <property type="entry name" value="DNA PRIMASE"/>
    <property type="match status" value="1"/>
</dbReference>
<dbReference type="HAMAP" id="MF_00974">
    <property type="entry name" value="DNA_primase_DnaG"/>
    <property type="match status" value="1"/>
</dbReference>
<dbReference type="GO" id="GO:0003899">
    <property type="term" value="F:DNA-directed RNA polymerase activity"/>
    <property type="evidence" value="ECO:0007669"/>
    <property type="project" value="UniProtKB-UniRule"/>
</dbReference>
<name>A0A1G2DG54_9BACT</name>
<dbReference type="InterPro" id="IPR013264">
    <property type="entry name" value="DNAG_N"/>
</dbReference>
<dbReference type="SUPFAM" id="SSF56731">
    <property type="entry name" value="DNA primase core"/>
    <property type="match status" value="1"/>
</dbReference>
<dbReference type="InterPro" id="IPR034151">
    <property type="entry name" value="TOPRIM_DnaG_bac"/>
</dbReference>
<dbReference type="Pfam" id="PF13155">
    <property type="entry name" value="Toprim_2"/>
    <property type="match status" value="1"/>
</dbReference>
<comment type="function">
    <text evidence="12 13">RNA polymerase that catalyzes the synthesis of short RNA molecules used as primers for DNA polymerase during DNA replication.</text>
</comment>
<evidence type="ECO:0000256" key="5">
    <source>
        <dbReference type="ARBA" id="ARBA00022705"/>
    </source>
</evidence>
<keyword evidence="6 12" id="KW-0479">Metal-binding</keyword>
<dbReference type="InterPro" id="IPR006171">
    <property type="entry name" value="TOPRIM_dom"/>
</dbReference>
<keyword evidence="8 12" id="KW-0862">Zinc</keyword>
<reference evidence="17 18" key="1">
    <citation type="journal article" date="2016" name="Nat. Commun.">
        <title>Thousands of microbial genomes shed light on interconnected biogeochemical processes in an aquifer system.</title>
        <authorList>
            <person name="Anantharaman K."/>
            <person name="Brown C.T."/>
            <person name="Hug L.A."/>
            <person name="Sharon I."/>
            <person name="Castelle C.J."/>
            <person name="Probst A.J."/>
            <person name="Thomas B.C."/>
            <person name="Singh A."/>
            <person name="Wilkins M.J."/>
            <person name="Karaoz U."/>
            <person name="Brodie E.L."/>
            <person name="Williams K.H."/>
            <person name="Hubbard S.S."/>
            <person name="Banfield J.F."/>
        </authorList>
    </citation>
    <scope>NUCLEOTIDE SEQUENCE [LARGE SCALE GENOMIC DNA]</scope>
</reference>
<dbReference type="SUPFAM" id="SSF57783">
    <property type="entry name" value="Zinc beta-ribbon"/>
    <property type="match status" value="1"/>
</dbReference>
<evidence type="ECO:0000256" key="2">
    <source>
        <dbReference type="ARBA" id="ARBA00022515"/>
    </source>
</evidence>
<accession>A0A1G2DG54</accession>
<evidence type="ECO:0000256" key="12">
    <source>
        <dbReference type="HAMAP-Rule" id="MF_00974"/>
    </source>
</evidence>
<dbReference type="EC" id="2.7.7.101" evidence="12"/>
<keyword evidence="10 12" id="KW-0238">DNA-binding</keyword>
<dbReference type="Pfam" id="PF01807">
    <property type="entry name" value="Zn_ribbon_DnaG"/>
    <property type="match status" value="1"/>
</dbReference>
<evidence type="ECO:0000256" key="11">
    <source>
        <dbReference type="ARBA" id="ARBA00023163"/>
    </source>
</evidence>
<protein>
    <recommendedName>
        <fullName evidence="12 13">DNA primase</fullName>
        <ecNumber evidence="12">2.7.7.101</ecNumber>
    </recommendedName>
</protein>
<dbReference type="SMART" id="SM00493">
    <property type="entry name" value="TOPRIM"/>
    <property type="match status" value="1"/>
</dbReference>
<keyword evidence="5 12" id="KW-0235">DNA replication</keyword>
<dbReference type="FunFam" id="3.90.580.10:FF:000001">
    <property type="entry name" value="DNA primase"/>
    <property type="match status" value="1"/>
</dbReference>
<evidence type="ECO:0000259" key="16">
    <source>
        <dbReference type="PROSITE" id="PS50880"/>
    </source>
</evidence>
<comment type="subunit">
    <text evidence="12">Monomer. Interacts with DnaB.</text>
</comment>
<comment type="domain">
    <text evidence="12">Contains an N-terminal zinc-binding domain, a central core domain that contains the primase activity, and a C-terminal DnaB-binding domain.</text>
</comment>
<evidence type="ECO:0000256" key="13">
    <source>
        <dbReference type="PIRNR" id="PIRNR002811"/>
    </source>
</evidence>
<dbReference type="GO" id="GO:1990077">
    <property type="term" value="C:primosome complex"/>
    <property type="evidence" value="ECO:0007669"/>
    <property type="project" value="UniProtKB-KW"/>
</dbReference>
<dbReference type="GO" id="GO:0005737">
    <property type="term" value="C:cytoplasm"/>
    <property type="evidence" value="ECO:0007669"/>
    <property type="project" value="TreeGrafter"/>
</dbReference>
<dbReference type="GO" id="GO:0008270">
    <property type="term" value="F:zinc ion binding"/>
    <property type="evidence" value="ECO:0007669"/>
    <property type="project" value="UniProtKB-UniRule"/>
</dbReference>
<dbReference type="AlphaFoldDB" id="A0A1G2DG54"/>
<dbReference type="PIRSF" id="PIRSF002811">
    <property type="entry name" value="DnaG"/>
    <property type="match status" value="1"/>
</dbReference>
<dbReference type="InterPro" id="IPR006295">
    <property type="entry name" value="DNA_primase_DnaG"/>
</dbReference>
<evidence type="ECO:0000256" key="8">
    <source>
        <dbReference type="ARBA" id="ARBA00022833"/>
    </source>
</evidence>
<comment type="caution">
    <text evidence="17">The sequence shown here is derived from an EMBL/GenBank/DDBJ whole genome shotgun (WGS) entry which is preliminary data.</text>
</comment>
<dbReference type="Proteomes" id="UP000178636">
    <property type="component" value="Unassembled WGS sequence"/>
</dbReference>
<keyword evidence="9" id="KW-0460">Magnesium</keyword>
<proteinExistence type="inferred from homology"/>
<feature type="domain" description="Toprim" evidence="16">
    <location>
        <begin position="254"/>
        <end position="335"/>
    </location>
</feature>
<dbReference type="GO" id="GO:0003677">
    <property type="term" value="F:DNA binding"/>
    <property type="evidence" value="ECO:0007669"/>
    <property type="project" value="UniProtKB-KW"/>
</dbReference>
<feature type="coiled-coil region" evidence="15">
    <location>
        <begin position="518"/>
        <end position="555"/>
    </location>
</feature>
<gene>
    <name evidence="12" type="primary">dnaG</name>
    <name evidence="17" type="ORF">A3C93_06060</name>
</gene>
<dbReference type="NCBIfam" id="TIGR01391">
    <property type="entry name" value="dnaG"/>
    <property type="match status" value="1"/>
</dbReference>
<dbReference type="InterPro" id="IPR002694">
    <property type="entry name" value="Znf_CHC2"/>
</dbReference>